<evidence type="ECO:0000313" key="3">
    <source>
        <dbReference type="Proteomes" id="UP000192596"/>
    </source>
</evidence>
<keyword evidence="1" id="KW-0472">Membrane</keyword>
<proteinExistence type="predicted"/>
<dbReference type="EMBL" id="NAJO01000011">
    <property type="protein sequence ID" value="OQO09152.1"/>
    <property type="molecule type" value="Genomic_DNA"/>
</dbReference>
<dbReference type="AlphaFoldDB" id="A0A1V8TD76"/>
<sequence>MSSGQDETLRSFNQRAQEELNRERQSLANEYLRNEAGGGRLDRFSPAVRAILTQSVVQSSKYVTASQTTSKPIKAGSSTGTPTRIGQRMLRGALFAASGALVVGLSLVVLAEERDRPQAWKNLVGDVCLAATAGGTSVAMVAVIKKSLEARASLLLQAITKLGPAVCSSAAVAGSFTAAYSLIKSLWYALQASMAGMDGDVRTQQEQMAKAKEQFSIDNLCRAVAAAVCTAAISAAPLPVAGFVSVLLPTILYWVGLSLTDHILERKNANGGWLSLVRTWFTQDQRLKQWSGTLFDDQETYITRELQCNISHNIV</sequence>
<name>A0A1V8TD76_9PEZI</name>
<keyword evidence="3" id="KW-1185">Reference proteome</keyword>
<protein>
    <submittedName>
        <fullName evidence="2">Uncharacterized protein</fullName>
    </submittedName>
</protein>
<organism evidence="2 3">
    <name type="scientific">Cryoendolithus antarcticus</name>
    <dbReference type="NCBI Taxonomy" id="1507870"/>
    <lineage>
        <taxon>Eukaryota</taxon>
        <taxon>Fungi</taxon>
        <taxon>Dikarya</taxon>
        <taxon>Ascomycota</taxon>
        <taxon>Pezizomycotina</taxon>
        <taxon>Dothideomycetes</taxon>
        <taxon>Dothideomycetidae</taxon>
        <taxon>Cladosporiales</taxon>
        <taxon>Cladosporiaceae</taxon>
        <taxon>Cryoendolithus</taxon>
    </lineage>
</organism>
<feature type="transmembrane region" description="Helical" evidence="1">
    <location>
        <begin position="165"/>
        <end position="183"/>
    </location>
</feature>
<comment type="caution">
    <text evidence="2">The sequence shown here is derived from an EMBL/GenBank/DDBJ whole genome shotgun (WGS) entry which is preliminary data.</text>
</comment>
<keyword evidence="1" id="KW-0812">Transmembrane</keyword>
<feature type="transmembrane region" description="Helical" evidence="1">
    <location>
        <begin position="240"/>
        <end position="259"/>
    </location>
</feature>
<reference evidence="3" key="1">
    <citation type="submission" date="2017-03" db="EMBL/GenBank/DDBJ databases">
        <title>Genomes of endolithic fungi from Antarctica.</title>
        <authorList>
            <person name="Coleine C."/>
            <person name="Masonjones S."/>
            <person name="Stajich J.E."/>
        </authorList>
    </citation>
    <scope>NUCLEOTIDE SEQUENCE [LARGE SCALE GENOMIC DNA]</scope>
    <source>
        <strain evidence="3">CCFEE 5527</strain>
    </source>
</reference>
<dbReference type="Proteomes" id="UP000192596">
    <property type="component" value="Unassembled WGS sequence"/>
</dbReference>
<dbReference type="OrthoDB" id="5430628at2759"/>
<evidence type="ECO:0000313" key="2">
    <source>
        <dbReference type="EMBL" id="OQO09152.1"/>
    </source>
</evidence>
<feature type="transmembrane region" description="Helical" evidence="1">
    <location>
        <begin position="92"/>
        <end position="111"/>
    </location>
</feature>
<keyword evidence="1" id="KW-1133">Transmembrane helix</keyword>
<feature type="transmembrane region" description="Helical" evidence="1">
    <location>
        <begin position="123"/>
        <end position="144"/>
    </location>
</feature>
<accession>A0A1V8TD76</accession>
<evidence type="ECO:0000256" key="1">
    <source>
        <dbReference type="SAM" id="Phobius"/>
    </source>
</evidence>
<gene>
    <name evidence="2" type="ORF">B0A48_06043</name>
</gene>
<dbReference type="InParanoid" id="A0A1V8TD76"/>